<dbReference type="Gene3D" id="3.40.50.1260">
    <property type="entry name" value="Phosphoglycerate kinase, N-terminal domain"/>
    <property type="match status" value="2"/>
</dbReference>
<evidence type="ECO:0000256" key="7">
    <source>
        <dbReference type="ARBA" id="ARBA00016471"/>
    </source>
</evidence>
<gene>
    <name evidence="14 18" type="primary">pgk</name>
    <name evidence="18" type="ORF">CKO40_03775</name>
</gene>
<dbReference type="FunFam" id="3.40.50.1260:FF:000001">
    <property type="entry name" value="Phosphoglycerate kinase"/>
    <property type="match status" value="1"/>
</dbReference>
<feature type="binding site" evidence="15">
    <location>
        <position position="114"/>
    </location>
    <ligand>
        <name>(2R)-3-phosphoglycerate</name>
        <dbReference type="ChEBI" id="CHEBI:58272"/>
    </ligand>
</feature>
<evidence type="ECO:0000256" key="2">
    <source>
        <dbReference type="ARBA" id="ARBA00004496"/>
    </source>
</evidence>
<evidence type="ECO:0000256" key="5">
    <source>
        <dbReference type="ARBA" id="ARBA00011245"/>
    </source>
</evidence>
<evidence type="ECO:0000256" key="3">
    <source>
        <dbReference type="ARBA" id="ARBA00004838"/>
    </source>
</evidence>
<reference evidence="18" key="1">
    <citation type="submission" date="2017-08" db="EMBL/GenBank/DDBJ databases">
        <authorList>
            <person name="Imhoff J.F."/>
            <person name="Rahn T."/>
            <person name="Kuenzel S."/>
            <person name="Neulinger S.C."/>
        </authorList>
    </citation>
    <scope>NUCLEOTIDE SEQUENCE</scope>
    <source>
        <strain evidence="18">DSM 11080</strain>
    </source>
</reference>
<comment type="subunit">
    <text evidence="5 14">Monomer.</text>
</comment>
<dbReference type="Pfam" id="PF00162">
    <property type="entry name" value="PGK"/>
    <property type="match status" value="1"/>
</dbReference>
<evidence type="ECO:0000313" key="19">
    <source>
        <dbReference type="Proteomes" id="UP001296776"/>
    </source>
</evidence>
<sequence length="393" mass="41431">MSFTKLTDLDLAGKRVLIRSDLNVPVKGGKVTSDARIKASMATFEHCLKAGAKVMVMSHLGRPEEGVYSEEDSLAPVAADLGAKMGREVRLVKDYLETAPEVADGELVLLENVRFNKGEKKDNEDLAKQYAALCDIYVMDAFGTAHRAQASTHGAGKFAPTACAGLLLAEELDALKKALAEPKRPMVAIVGGSKVSTKLTVLEALSTKVDQLVVGGGIANTFIKAAGHNVGKSLCEDDLVATAKGLMDKAEAAGATIPIATDVVVGKQFDENEPAVQKKVDEVADDDMIFDIGPESANALAEIIKKAGTVVWNGPVGVFEFDQFGEGTKTVSMAIAETDAFTLAGGGDTIAAIQKYDIYDRVSYISTAGGAFLEYLEGKTLPAVAMLEARAQA</sequence>
<evidence type="ECO:0000256" key="17">
    <source>
        <dbReference type="RuleBase" id="RU000532"/>
    </source>
</evidence>
<protein>
    <recommendedName>
        <fullName evidence="7 14">Phosphoglycerate kinase</fullName>
        <ecNumber evidence="6 14">2.7.2.3</ecNumber>
    </recommendedName>
</protein>
<feature type="binding site" evidence="15">
    <location>
        <position position="147"/>
    </location>
    <ligand>
        <name>(2R)-3-phosphoglycerate</name>
        <dbReference type="ChEBI" id="CHEBI:58272"/>
    </ligand>
</feature>
<dbReference type="InterPro" id="IPR015911">
    <property type="entry name" value="Phosphoglycerate_kinase_CS"/>
</dbReference>
<evidence type="ECO:0000256" key="13">
    <source>
        <dbReference type="ARBA" id="ARBA00023152"/>
    </source>
</evidence>
<dbReference type="GO" id="GO:0043531">
    <property type="term" value="F:ADP binding"/>
    <property type="evidence" value="ECO:0007669"/>
    <property type="project" value="TreeGrafter"/>
</dbReference>
<comment type="caution">
    <text evidence="18">The sequence shown here is derived from an EMBL/GenBank/DDBJ whole genome shotgun (WGS) entry which is preliminary data.</text>
</comment>
<comment type="caution">
    <text evidence="14">Lacks conserved residue(s) required for the propagation of feature annotation.</text>
</comment>
<dbReference type="GO" id="GO:0006094">
    <property type="term" value="P:gluconeogenesis"/>
    <property type="evidence" value="ECO:0007669"/>
    <property type="project" value="TreeGrafter"/>
</dbReference>
<name>A0AAJ0U1S9_9GAMM</name>
<keyword evidence="8 14" id="KW-0963">Cytoplasm</keyword>
<comment type="catalytic activity">
    <reaction evidence="1 14 17">
        <text>(2R)-3-phosphoglycerate + ATP = (2R)-3-phospho-glyceroyl phosphate + ADP</text>
        <dbReference type="Rhea" id="RHEA:14801"/>
        <dbReference type="ChEBI" id="CHEBI:30616"/>
        <dbReference type="ChEBI" id="CHEBI:57604"/>
        <dbReference type="ChEBI" id="CHEBI:58272"/>
        <dbReference type="ChEBI" id="CHEBI:456216"/>
        <dbReference type="EC" id="2.7.2.3"/>
    </reaction>
</comment>
<dbReference type="InterPro" id="IPR036043">
    <property type="entry name" value="Phosphoglycerate_kinase_sf"/>
</dbReference>
<dbReference type="InterPro" id="IPR001576">
    <property type="entry name" value="Phosphoglycerate_kinase"/>
</dbReference>
<evidence type="ECO:0000256" key="9">
    <source>
        <dbReference type="ARBA" id="ARBA00022679"/>
    </source>
</evidence>
<feature type="binding site" evidence="14 15">
    <location>
        <begin position="59"/>
        <end position="62"/>
    </location>
    <ligand>
        <name>substrate</name>
    </ligand>
</feature>
<evidence type="ECO:0000313" key="18">
    <source>
        <dbReference type="EMBL" id="MBK1703688.1"/>
    </source>
</evidence>
<evidence type="ECO:0000256" key="10">
    <source>
        <dbReference type="ARBA" id="ARBA00022741"/>
    </source>
</evidence>
<dbReference type="GO" id="GO:0004618">
    <property type="term" value="F:phosphoglycerate kinase activity"/>
    <property type="evidence" value="ECO:0007669"/>
    <property type="project" value="UniProtKB-UniRule"/>
</dbReference>
<feature type="binding site" evidence="14 16">
    <location>
        <position position="198"/>
    </location>
    <ligand>
        <name>ATP</name>
        <dbReference type="ChEBI" id="CHEBI:30616"/>
    </ligand>
</feature>
<reference evidence="18" key="2">
    <citation type="journal article" date="2020" name="Microorganisms">
        <title>Osmotic Adaptation and Compatible Solute Biosynthesis of Phototrophic Bacteria as Revealed from Genome Analyses.</title>
        <authorList>
            <person name="Imhoff J.F."/>
            <person name="Rahn T."/>
            <person name="Kunzel S."/>
            <person name="Keller A."/>
            <person name="Neulinger S.C."/>
        </authorList>
    </citation>
    <scope>NUCLEOTIDE SEQUENCE</scope>
    <source>
        <strain evidence="18">DSM 11080</strain>
    </source>
</reference>
<feature type="binding site" evidence="14 16">
    <location>
        <begin position="346"/>
        <end position="349"/>
    </location>
    <ligand>
        <name>ATP</name>
        <dbReference type="ChEBI" id="CHEBI:30616"/>
    </ligand>
</feature>
<keyword evidence="19" id="KW-1185">Reference proteome</keyword>
<dbReference type="FunFam" id="3.40.50.1260:FF:000002">
    <property type="entry name" value="Phosphoglycerate kinase"/>
    <property type="match status" value="1"/>
</dbReference>
<dbReference type="PROSITE" id="PS00111">
    <property type="entry name" value="PGLYCERATE_KINASE"/>
    <property type="match status" value="1"/>
</dbReference>
<dbReference type="HAMAP" id="MF_00145">
    <property type="entry name" value="Phosphoglyc_kinase"/>
    <property type="match status" value="1"/>
</dbReference>
<evidence type="ECO:0000256" key="1">
    <source>
        <dbReference type="ARBA" id="ARBA00000642"/>
    </source>
</evidence>
<evidence type="ECO:0000256" key="4">
    <source>
        <dbReference type="ARBA" id="ARBA00008982"/>
    </source>
</evidence>
<dbReference type="PRINTS" id="PR00477">
    <property type="entry name" value="PHGLYCKINASE"/>
</dbReference>
<evidence type="ECO:0000256" key="14">
    <source>
        <dbReference type="HAMAP-Rule" id="MF_00145"/>
    </source>
</evidence>
<dbReference type="GO" id="GO:0006096">
    <property type="term" value="P:glycolytic process"/>
    <property type="evidence" value="ECO:0007669"/>
    <property type="project" value="UniProtKB-UniRule"/>
</dbReference>
<keyword evidence="12 14" id="KW-0067">ATP-binding</keyword>
<evidence type="ECO:0000256" key="15">
    <source>
        <dbReference type="PIRSR" id="PIRSR000724-1"/>
    </source>
</evidence>
<dbReference type="Proteomes" id="UP001296776">
    <property type="component" value="Unassembled WGS sequence"/>
</dbReference>
<evidence type="ECO:0000256" key="11">
    <source>
        <dbReference type="ARBA" id="ARBA00022777"/>
    </source>
</evidence>
<dbReference type="PANTHER" id="PTHR11406:SF23">
    <property type="entry name" value="PHOSPHOGLYCERATE KINASE 1, CHLOROPLASTIC-RELATED"/>
    <property type="match status" value="1"/>
</dbReference>
<keyword evidence="9 14" id="KW-0808">Transferase</keyword>
<dbReference type="GO" id="GO:0005524">
    <property type="term" value="F:ATP binding"/>
    <property type="evidence" value="ECO:0007669"/>
    <property type="project" value="UniProtKB-KW"/>
</dbReference>
<feature type="binding site" evidence="14 15">
    <location>
        <begin position="21"/>
        <end position="23"/>
    </location>
    <ligand>
        <name>substrate</name>
    </ligand>
</feature>
<dbReference type="SUPFAM" id="SSF53748">
    <property type="entry name" value="Phosphoglycerate kinase"/>
    <property type="match status" value="1"/>
</dbReference>
<dbReference type="EC" id="2.7.2.3" evidence="6 14"/>
<keyword evidence="13 14" id="KW-0324">Glycolysis</keyword>
<evidence type="ECO:0000256" key="16">
    <source>
        <dbReference type="PIRSR" id="PIRSR000724-2"/>
    </source>
</evidence>
<evidence type="ECO:0000256" key="6">
    <source>
        <dbReference type="ARBA" id="ARBA00013061"/>
    </source>
</evidence>
<dbReference type="PANTHER" id="PTHR11406">
    <property type="entry name" value="PHOSPHOGLYCERATE KINASE"/>
    <property type="match status" value="1"/>
</dbReference>
<comment type="pathway">
    <text evidence="3 14">Carbohydrate degradation; glycolysis; pyruvate from D-glyceraldehyde 3-phosphate: step 2/5.</text>
</comment>
<accession>A0AAJ0U1S9</accession>
<feature type="binding site" evidence="15">
    <location>
        <position position="36"/>
    </location>
    <ligand>
        <name>(2R)-3-phosphoglycerate</name>
        <dbReference type="ChEBI" id="CHEBI:58272"/>
    </ligand>
</feature>
<keyword evidence="10 14" id="KW-0547">Nucleotide-binding</keyword>
<evidence type="ECO:0000256" key="12">
    <source>
        <dbReference type="ARBA" id="ARBA00022840"/>
    </source>
</evidence>
<feature type="binding site" evidence="14">
    <location>
        <position position="36"/>
    </location>
    <ligand>
        <name>substrate</name>
    </ligand>
</feature>
<feature type="binding site" evidence="14">
    <location>
        <position position="147"/>
    </location>
    <ligand>
        <name>substrate</name>
    </ligand>
</feature>
<dbReference type="RefSeq" id="WP_200344860.1">
    <property type="nucleotide sequence ID" value="NZ_NRSJ01000004.1"/>
</dbReference>
<dbReference type="PIRSF" id="PIRSF000724">
    <property type="entry name" value="Pgk"/>
    <property type="match status" value="1"/>
</dbReference>
<evidence type="ECO:0000256" key="8">
    <source>
        <dbReference type="ARBA" id="ARBA00022490"/>
    </source>
</evidence>
<keyword evidence="11 14" id="KW-0418">Kinase</keyword>
<organism evidence="18 19">
    <name type="scientific">Halochromatium glycolicum</name>
    <dbReference type="NCBI Taxonomy" id="85075"/>
    <lineage>
        <taxon>Bacteria</taxon>
        <taxon>Pseudomonadati</taxon>
        <taxon>Pseudomonadota</taxon>
        <taxon>Gammaproteobacteria</taxon>
        <taxon>Chromatiales</taxon>
        <taxon>Chromatiaceae</taxon>
        <taxon>Halochromatium</taxon>
    </lineage>
</organism>
<proteinExistence type="inferred from homology"/>
<feature type="binding site" evidence="14">
    <location>
        <position position="114"/>
    </location>
    <ligand>
        <name>substrate</name>
    </ligand>
</feature>
<dbReference type="InterPro" id="IPR015824">
    <property type="entry name" value="Phosphoglycerate_kinase_N"/>
</dbReference>
<feature type="binding site" evidence="14 16">
    <location>
        <position position="320"/>
    </location>
    <ligand>
        <name>ATP</name>
        <dbReference type="ChEBI" id="CHEBI:30616"/>
    </ligand>
</feature>
<comment type="similarity">
    <text evidence="4 14 17">Belongs to the phosphoglycerate kinase family.</text>
</comment>
<dbReference type="AlphaFoldDB" id="A0AAJ0U1S9"/>
<dbReference type="EMBL" id="NRSJ01000004">
    <property type="protein sequence ID" value="MBK1703688.1"/>
    <property type="molecule type" value="Genomic_DNA"/>
</dbReference>
<comment type="subcellular location">
    <subcellularLocation>
        <location evidence="2 14">Cytoplasm</location>
    </subcellularLocation>
</comment>
<dbReference type="GO" id="GO:0005829">
    <property type="term" value="C:cytosol"/>
    <property type="evidence" value="ECO:0007669"/>
    <property type="project" value="TreeGrafter"/>
</dbReference>